<dbReference type="AlphaFoldDB" id="A0A7I8JI87"/>
<evidence type="ECO:0000256" key="5">
    <source>
        <dbReference type="ARBA" id="ARBA00023125"/>
    </source>
</evidence>
<keyword evidence="5" id="KW-0238">DNA-binding</keyword>
<dbReference type="PRINTS" id="PR00615">
    <property type="entry name" value="CCAATSUBUNTA"/>
</dbReference>
<comment type="subcellular location">
    <subcellularLocation>
        <location evidence="1">Nucleus</location>
    </subcellularLocation>
</comment>
<dbReference type="PANTHER" id="PTHR11064:SF196">
    <property type="entry name" value="NUCLEAR TRANSCRIPTION FACTOR Y SUBUNIT B-6"/>
    <property type="match status" value="1"/>
</dbReference>
<evidence type="ECO:0000256" key="2">
    <source>
        <dbReference type="ARBA" id="ARBA00009053"/>
    </source>
</evidence>
<dbReference type="EMBL" id="LR743600">
    <property type="protein sequence ID" value="CAA2630625.1"/>
    <property type="molecule type" value="Genomic_DNA"/>
</dbReference>
<dbReference type="Gene3D" id="1.10.20.10">
    <property type="entry name" value="Histone, subunit A"/>
    <property type="match status" value="1"/>
</dbReference>
<dbReference type="PANTHER" id="PTHR11064">
    <property type="entry name" value="CCAAT-BINDING TRANSCRIPTION FACTOR-RELATED"/>
    <property type="match status" value="1"/>
</dbReference>
<dbReference type="CDD" id="cd22907">
    <property type="entry name" value="HFD_NFYB"/>
    <property type="match status" value="1"/>
</dbReference>
<keyword evidence="11" id="KW-1185">Reference proteome</keyword>
<keyword evidence="6" id="KW-0010">Activator</keyword>
<evidence type="ECO:0000256" key="6">
    <source>
        <dbReference type="ARBA" id="ARBA00023159"/>
    </source>
</evidence>
<reference evidence="10 11" key="1">
    <citation type="submission" date="2019-12" db="EMBL/GenBank/DDBJ databases">
        <authorList>
            <person name="Scholz U."/>
            <person name="Mascher M."/>
            <person name="Fiebig A."/>
        </authorList>
    </citation>
    <scope>NUCLEOTIDE SEQUENCE</scope>
</reference>
<dbReference type="InterPro" id="IPR003958">
    <property type="entry name" value="CBFA_NFYB_domain"/>
</dbReference>
<evidence type="ECO:0000259" key="9">
    <source>
        <dbReference type="Pfam" id="PF00808"/>
    </source>
</evidence>
<evidence type="ECO:0000256" key="1">
    <source>
        <dbReference type="ARBA" id="ARBA00004123"/>
    </source>
</evidence>
<dbReference type="GO" id="GO:0046982">
    <property type="term" value="F:protein heterodimerization activity"/>
    <property type="evidence" value="ECO:0007669"/>
    <property type="project" value="InterPro"/>
</dbReference>
<keyword evidence="8" id="KW-0539">Nucleus</keyword>
<dbReference type="EMBL" id="CACRZD030000013">
    <property type="protein sequence ID" value="CAA6669868.1"/>
    <property type="molecule type" value="Genomic_DNA"/>
</dbReference>
<evidence type="ECO:0000256" key="8">
    <source>
        <dbReference type="ARBA" id="ARBA00023242"/>
    </source>
</evidence>
<dbReference type="Pfam" id="PF00808">
    <property type="entry name" value="CBFD_NFYB_HMF"/>
    <property type="match status" value="1"/>
</dbReference>
<name>A0A7I8JI87_SPIIN</name>
<dbReference type="FunFam" id="1.10.20.10:FF:000049">
    <property type="entry name" value="Nuclear transcription factor Y subunit B-6"/>
    <property type="match status" value="1"/>
</dbReference>
<evidence type="ECO:0000313" key="10">
    <source>
        <dbReference type="EMBL" id="CAA2630625.1"/>
    </source>
</evidence>
<dbReference type="Proteomes" id="UP001189122">
    <property type="component" value="Unassembled WGS sequence"/>
</dbReference>
<keyword evidence="3" id="KW-0938">Abscisic acid signaling pathway</keyword>
<keyword evidence="7" id="KW-0804">Transcription</keyword>
<accession>A0A7I8JI87</accession>
<dbReference type="SUPFAM" id="SSF47113">
    <property type="entry name" value="Histone-fold"/>
    <property type="match status" value="1"/>
</dbReference>
<dbReference type="GO" id="GO:0009738">
    <property type="term" value="P:abscisic acid-activated signaling pathway"/>
    <property type="evidence" value="ECO:0007669"/>
    <property type="project" value="UniProtKB-KW"/>
</dbReference>
<dbReference type="InterPro" id="IPR003956">
    <property type="entry name" value="Transcrpt_fac_NFYB/HAP3_CS"/>
</dbReference>
<proteinExistence type="inferred from homology"/>
<evidence type="ECO:0000256" key="4">
    <source>
        <dbReference type="ARBA" id="ARBA00023015"/>
    </source>
</evidence>
<comment type="similarity">
    <text evidence="2">Belongs to the NFYB/HAP3 subunit family.</text>
</comment>
<keyword evidence="4" id="KW-0805">Transcription regulation</keyword>
<dbReference type="GO" id="GO:0016602">
    <property type="term" value="C:CCAAT-binding factor complex"/>
    <property type="evidence" value="ECO:0007669"/>
    <property type="project" value="InterPro"/>
</dbReference>
<evidence type="ECO:0000313" key="11">
    <source>
        <dbReference type="Proteomes" id="UP001189122"/>
    </source>
</evidence>
<dbReference type="GO" id="GO:0000978">
    <property type="term" value="F:RNA polymerase II cis-regulatory region sequence-specific DNA binding"/>
    <property type="evidence" value="ECO:0007669"/>
    <property type="project" value="TreeGrafter"/>
</dbReference>
<feature type="domain" description="Transcription factor CBF/NF-Y/archaeal histone" evidence="9">
    <location>
        <begin position="1"/>
        <end position="64"/>
    </location>
</feature>
<dbReference type="InterPro" id="IPR009072">
    <property type="entry name" value="Histone-fold"/>
</dbReference>
<dbReference type="GO" id="GO:0001228">
    <property type="term" value="F:DNA-binding transcription activator activity, RNA polymerase II-specific"/>
    <property type="evidence" value="ECO:0007669"/>
    <property type="project" value="InterPro"/>
</dbReference>
<evidence type="ECO:0000256" key="3">
    <source>
        <dbReference type="ARBA" id="ARBA00022682"/>
    </source>
</evidence>
<organism evidence="10">
    <name type="scientific">Spirodela intermedia</name>
    <name type="common">Intermediate duckweed</name>
    <dbReference type="NCBI Taxonomy" id="51605"/>
    <lineage>
        <taxon>Eukaryota</taxon>
        <taxon>Viridiplantae</taxon>
        <taxon>Streptophyta</taxon>
        <taxon>Embryophyta</taxon>
        <taxon>Tracheophyta</taxon>
        <taxon>Spermatophyta</taxon>
        <taxon>Magnoliopsida</taxon>
        <taxon>Liliopsida</taxon>
        <taxon>Araceae</taxon>
        <taxon>Lemnoideae</taxon>
        <taxon>Spirodela</taxon>
    </lineage>
</organism>
<sequence>MPIANVIRIMRRVLPTHAKIADDAKETVQECVSEYISFVTSEANERCQQEQRKTITAEDLLWAMSKLGFDDYVQPLTLFLQRYREAEGDNRGGPLRGESLLTPLKRAASDAGLFSHPLCRRLRSITPCPMISIPIISNFTTTRTLLHPHHRHSFSALQEQAPAPQTEKGSRCREILQGWGCVLAGEYLPGSS</sequence>
<dbReference type="PROSITE" id="PS00685">
    <property type="entry name" value="NFYB_HAP3"/>
    <property type="match status" value="1"/>
</dbReference>
<evidence type="ECO:0000256" key="7">
    <source>
        <dbReference type="ARBA" id="ARBA00023163"/>
    </source>
</evidence>
<gene>
    <name evidence="10" type="ORF">SI7747_13016271</name>
</gene>
<protein>
    <recommendedName>
        <fullName evidence="9">Transcription factor CBF/NF-Y/archaeal histone domain-containing protein</fullName>
    </recommendedName>
</protein>
<dbReference type="InterPro" id="IPR027113">
    <property type="entry name" value="Transc_fact_NFYB/HAP3"/>
</dbReference>